<dbReference type="Proteomes" id="UP000197596">
    <property type="component" value="Unassembled WGS sequence"/>
</dbReference>
<sequence>MAPARFCGCSACPGELAMSEKPMLPVPMQWMMFAAATAFIVLGLSVDKIAGISYYAMLLLGIVAVFIRGRSSVSAFLASWRTFWPLYLAVSGFTFCLVLSQILVANGSAKDFNFALRFQGFVLLFWVFLHLPRRFFKWLGVAFAIAALVATAKTYWMTAGGTVREHPNFMPILAYTELAAISGTMAMCSVKWDVELPESIRRLLFALKVVSGLGGLYAIYLYQSRGGWLAIPVFAVATCLLFLPSSSMLRKMAAVLAIMLVVAGIYGSTDSVRERLLAARNDVVQFENKSDLNTSVGTRFQLWQASLRLYRENAFIGVGINGYSRALRKMADEGVISEGSAQYPHSHNEILFTAVLFGSCGIVALLALYFIPVAYFVRYARGQPGSVKAAACMGTVLCLSYFLDGLVDVMFAWRECGLFYTVVLAVTMAALFRFRQPDREISAPA</sequence>
<proteinExistence type="predicted"/>
<comment type="caution">
    <text evidence="7">The sequence shown here is derived from an EMBL/GenBank/DDBJ whole genome shotgun (WGS) entry which is preliminary data.</text>
</comment>
<evidence type="ECO:0000256" key="3">
    <source>
        <dbReference type="ARBA" id="ARBA00022989"/>
    </source>
</evidence>
<feature type="transmembrane region" description="Helical" evidence="5">
    <location>
        <begin position="417"/>
        <end position="434"/>
    </location>
</feature>
<reference evidence="7 8" key="1">
    <citation type="submission" date="2017-06" db="EMBL/GenBank/DDBJ databases">
        <title>Herbaspirillum phytohormonus sp. nov., isolated from the root nodule of Robinia pseudoacacia in lead-zinc mine.</title>
        <authorList>
            <person name="Fan M."/>
            <person name="Lin Y."/>
        </authorList>
    </citation>
    <scope>NUCLEOTIDE SEQUENCE [LARGE SCALE GENOMIC DNA]</scope>
    <source>
        <strain evidence="7 8">HZ10</strain>
    </source>
</reference>
<dbReference type="PANTHER" id="PTHR37422:SF13">
    <property type="entry name" value="LIPOPOLYSACCHARIDE BIOSYNTHESIS PROTEIN PA4999-RELATED"/>
    <property type="match status" value="1"/>
</dbReference>
<organism evidence="7 8">
    <name type="scientific">Herbaspirillum robiniae</name>
    <dbReference type="NCBI Taxonomy" id="2014887"/>
    <lineage>
        <taxon>Bacteria</taxon>
        <taxon>Pseudomonadati</taxon>
        <taxon>Pseudomonadota</taxon>
        <taxon>Betaproteobacteria</taxon>
        <taxon>Burkholderiales</taxon>
        <taxon>Oxalobacteraceae</taxon>
        <taxon>Herbaspirillum</taxon>
    </lineage>
</organism>
<keyword evidence="4 5" id="KW-0472">Membrane</keyword>
<dbReference type="PANTHER" id="PTHR37422">
    <property type="entry name" value="TEICHURONIC ACID BIOSYNTHESIS PROTEIN TUAE"/>
    <property type="match status" value="1"/>
</dbReference>
<accession>A0A246WRC9</accession>
<evidence type="ECO:0000256" key="4">
    <source>
        <dbReference type="ARBA" id="ARBA00023136"/>
    </source>
</evidence>
<name>A0A246WRC9_9BURK</name>
<feature type="transmembrane region" description="Helical" evidence="5">
    <location>
        <begin position="138"/>
        <end position="157"/>
    </location>
</feature>
<dbReference type="InterPro" id="IPR051533">
    <property type="entry name" value="WaaL-like"/>
</dbReference>
<feature type="transmembrane region" description="Helical" evidence="5">
    <location>
        <begin position="114"/>
        <end position="131"/>
    </location>
</feature>
<feature type="transmembrane region" description="Helical" evidence="5">
    <location>
        <begin position="28"/>
        <end position="46"/>
    </location>
</feature>
<feature type="transmembrane region" description="Helical" evidence="5">
    <location>
        <begin position="228"/>
        <end position="245"/>
    </location>
</feature>
<evidence type="ECO:0000256" key="5">
    <source>
        <dbReference type="SAM" id="Phobius"/>
    </source>
</evidence>
<evidence type="ECO:0000256" key="2">
    <source>
        <dbReference type="ARBA" id="ARBA00022692"/>
    </source>
</evidence>
<evidence type="ECO:0000256" key="1">
    <source>
        <dbReference type="ARBA" id="ARBA00004141"/>
    </source>
</evidence>
<feature type="transmembrane region" description="Helical" evidence="5">
    <location>
        <begin position="169"/>
        <end position="190"/>
    </location>
</feature>
<feature type="transmembrane region" description="Helical" evidence="5">
    <location>
        <begin position="83"/>
        <end position="102"/>
    </location>
</feature>
<comment type="subcellular location">
    <subcellularLocation>
        <location evidence="1">Membrane</location>
        <topology evidence="1">Multi-pass membrane protein</topology>
    </subcellularLocation>
</comment>
<dbReference type="Pfam" id="PF04932">
    <property type="entry name" value="Wzy_C"/>
    <property type="match status" value="1"/>
</dbReference>
<feature type="transmembrane region" description="Helical" evidence="5">
    <location>
        <begin position="389"/>
        <end position="411"/>
    </location>
</feature>
<evidence type="ECO:0000313" key="8">
    <source>
        <dbReference type="Proteomes" id="UP000197596"/>
    </source>
</evidence>
<evidence type="ECO:0000259" key="6">
    <source>
        <dbReference type="Pfam" id="PF04932"/>
    </source>
</evidence>
<keyword evidence="2 5" id="KW-0812">Transmembrane</keyword>
<evidence type="ECO:0000313" key="7">
    <source>
        <dbReference type="EMBL" id="OWY28934.1"/>
    </source>
</evidence>
<dbReference type="AlphaFoldDB" id="A0A246WRC9"/>
<dbReference type="GO" id="GO:0016020">
    <property type="term" value="C:membrane"/>
    <property type="evidence" value="ECO:0007669"/>
    <property type="project" value="UniProtKB-SubCell"/>
</dbReference>
<dbReference type="InterPro" id="IPR007016">
    <property type="entry name" value="O-antigen_ligase-rel_domated"/>
</dbReference>
<keyword evidence="3 5" id="KW-1133">Transmembrane helix</keyword>
<gene>
    <name evidence="7" type="ORF">CEJ42_13290</name>
</gene>
<feature type="transmembrane region" description="Helical" evidence="5">
    <location>
        <begin position="350"/>
        <end position="377"/>
    </location>
</feature>
<feature type="transmembrane region" description="Helical" evidence="5">
    <location>
        <begin position="52"/>
        <end position="71"/>
    </location>
</feature>
<dbReference type="EMBL" id="NJGU01000006">
    <property type="protein sequence ID" value="OWY28934.1"/>
    <property type="molecule type" value="Genomic_DNA"/>
</dbReference>
<feature type="transmembrane region" description="Helical" evidence="5">
    <location>
        <begin position="202"/>
        <end position="222"/>
    </location>
</feature>
<protein>
    <recommendedName>
        <fullName evidence="6">O-antigen ligase-related domain-containing protein</fullName>
    </recommendedName>
</protein>
<feature type="transmembrane region" description="Helical" evidence="5">
    <location>
        <begin position="252"/>
        <end position="269"/>
    </location>
</feature>
<feature type="domain" description="O-antigen ligase-related" evidence="6">
    <location>
        <begin position="215"/>
        <end position="365"/>
    </location>
</feature>